<dbReference type="AlphaFoldDB" id="A0A8X8WWK7"/>
<reference evidence="2" key="2">
    <citation type="submission" date="2020-08" db="EMBL/GenBank/DDBJ databases">
        <title>Plant Genome Project.</title>
        <authorList>
            <person name="Zhang R.-G."/>
        </authorList>
    </citation>
    <scope>NUCLEOTIDE SEQUENCE</scope>
    <source>
        <strain evidence="2">Huo1</strain>
        <tissue evidence="2">Leaf</tissue>
    </source>
</reference>
<name>A0A8X8WWK7_SALSN</name>
<dbReference type="Proteomes" id="UP000298416">
    <property type="component" value="Unassembled WGS sequence"/>
</dbReference>
<comment type="caution">
    <text evidence="2">The sequence shown here is derived from an EMBL/GenBank/DDBJ whole genome shotgun (WGS) entry which is preliminary data.</text>
</comment>
<evidence type="ECO:0000313" key="3">
    <source>
        <dbReference type="Proteomes" id="UP000298416"/>
    </source>
</evidence>
<feature type="domain" description="Thioredoxin" evidence="1">
    <location>
        <begin position="189"/>
        <end position="270"/>
    </location>
</feature>
<evidence type="ECO:0000259" key="1">
    <source>
        <dbReference type="Pfam" id="PF00085"/>
    </source>
</evidence>
<proteinExistence type="predicted"/>
<keyword evidence="3" id="KW-1185">Reference proteome</keyword>
<dbReference type="EMBL" id="PNBA02000014">
    <property type="protein sequence ID" value="KAG6402172.1"/>
    <property type="molecule type" value="Genomic_DNA"/>
</dbReference>
<protein>
    <recommendedName>
        <fullName evidence="1">Thioredoxin domain-containing protein</fullName>
    </recommendedName>
</protein>
<gene>
    <name evidence="2" type="ORF">SASPL_139047</name>
</gene>
<evidence type="ECO:0000313" key="2">
    <source>
        <dbReference type="EMBL" id="KAG6402172.1"/>
    </source>
</evidence>
<dbReference type="PANTHER" id="PTHR47571">
    <property type="entry name" value="THIOREDOXIN-LIKE 3-3"/>
    <property type="match status" value="1"/>
</dbReference>
<sequence>MYPKSERHGFREVLRRRITKANLLSDVDLSSFRVNAILTRIGNAYCQRQLHLKLLLEETDISIARIATRRRRPRREAPRKTEMWRSIAETAPFEMREPAQTASLGCGDRRCEASGKSVSLWTFSSPLIDRRKKSDNLHLEGTKEEKLQGMEKEEIQGVVESNSPSNLLKNAKSNLITATTDDSLKEIFRQIKASRSPTVINYGASWCRVCSQILPAFCELSGKFSKLSFVYADIDECPETTQHIRYTPTFHFYRDGERVDEMFGAGEERLHDRLWLHS</sequence>
<dbReference type="CDD" id="cd02947">
    <property type="entry name" value="TRX_family"/>
    <property type="match status" value="1"/>
</dbReference>
<dbReference type="InterPro" id="IPR044193">
    <property type="entry name" value="TRL33"/>
</dbReference>
<dbReference type="Gene3D" id="3.40.30.10">
    <property type="entry name" value="Glutaredoxin"/>
    <property type="match status" value="1"/>
</dbReference>
<dbReference type="PANTHER" id="PTHR47571:SF1">
    <property type="entry name" value="THIOREDOXIN-LIKE 3-3"/>
    <property type="match status" value="1"/>
</dbReference>
<organism evidence="2">
    <name type="scientific">Salvia splendens</name>
    <name type="common">Scarlet sage</name>
    <dbReference type="NCBI Taxonomy" id="180675"/>
    <lineage>
        <taxon>Eukaryota</taxon>
        <taxon>Viridiplantae</taxon>
        <taxon>Streptophyta</taxon>
        <taxon>Embryophyta</taxon>
        <taxon>Tracheophyta</taxon>
        <taxon>Spermatophyta</taxon>
        <taxon>Magnoliopsida</taxon>
        <taxon>eudicotyledons</taxon>
        <taxon>Gunneridae</taxon>
        <taxon>Pentapetalae</taxon>
        <taxon>asterids</taxon>
        <taxon>lamiids</taxon>
        <taxon>Lamiales</taxon>
        <taxon>Lamiaceae</taxon>
        <taxon>Nepetoideae</taxon>
        <taxon>Mentheae</taxon>
        <taxon>Salviinae</taxon>
        <taxon>Salvia</taxon>
        <taxon>Salvia subgen. Calosphace</taxon>
        <taxon>core Calosphace</taxon>
    </lineage>
</organism>
<accession>A0A8X8WWK7</accession>
<dbReference type="InterPro" id="IPR036249">
    <property type="entry name" value="Thioredoxin-like_sf"/>
</dbReference>
<dbReference type="InterPro" id="IPR013766">
    <property type="entry name" value="Thioredoxin_domain"/>
</dbReference>
<dbReference type="Pfam" id="PF00085">
    <property type="entry name" value="Thioredoxin"/>
    <property type="match status" value="1"/>
</dbReference>
<dbReference type="SUPFAM" id="SSF52833">
    <property type="entry name" value="Thioredoxin-like"/>
    <property type="match status" value="1"/>
</dbReference>
<reference evidence="2" key="1">
    <citation type="submission" date="2018-01" db="EMBL/GenBank/DDBJ databases">
        <authorList>
            <person name="Mao J.F."/>
        </authorList>
    </citation>
    <scope>NUCLEOTIDE SEQUENCE</scope>
    <source>
        <strain evidence="2">Huo1</strain>
        <tissue evidence="2">Leaf</tissue>
    </source>
</reference>